<dbReference type="EMBL" id="JBHSWD010000003">
    <property type="protein sequence ID" value="MFC6592909.1"/>
    <property type="molecule type" value="Genomic_DNA"/>
</dbReference>
<name>A0ABW1YJ57_9DEIO</name>
<proteinExistence type="predicted"/>
<keyword evidence="1" id="KW-0472">Membrane</keyword>
<keyword evidence="1" id="KW-1133">Transmembrane helix</keyword>
<feature type="transmembrane region" description="Helical" evidence="1">
    <location>
        <begin position="34"/>
        <end position="56"/>
    </location>
</feature>
<organism evidence="2 4">
    <name type="scientific">Deinococcus lacus</name>
    <dbReference type="NCBI Taxonomy" id="392561"/>
    <lineage>
        <taxon>Bacteria</taxon>
        <taxon>Thermotogati</taxon>
        <taxon>Deinococcota</taxon>
        <taxon>Deinococci</taxon>
        <taxon>Deinococcales</taxon>
        <taxon>Deinococcaceae</taxon>
        <taxon>Deinococcus</taxon>
    </lineage>
</organism>
<dbReference type="PANTHER" id="PTHR40115:SF1">
    <property type="entry name" value="INNER MEMBRANE PROTEIN WITH PEPSY TM HELIX"/>
    <property type="match status" value="1"/>
</dbReference>
<comment type="caution">
    <text evidence="2">The sequence shown here is derived from an EMBL/GenBank/DDBJ whole genome shotgun (WGS) entry which is preliminary data.</text>
</comment>
<keyword evidence="1" id="KW-0812">Transmembrane</keyword>
<evidence type="ECO:0000313" key="2">
    <source>
        <dbReference type="EMBL" id="MFC6592909.1"/>
    </source>
</evidence>
<protein>
    <submittedName>
        <fullName evidence="2">PepSY-associated TM helix domain-containing protein</fullName>
    </submittedName>
</protein>
<sequence>MSAPNTAPPELQRAAQRPIRKPWRVRVQVALRSLHIYTSMATLLLILFFSLSGLLLNHPEWIPAGVDRTQEYSGQLSPEWLNPADTNWLEVVETLRANHDLRGRAAEFQNDGTEATLSFLGPGREALVTVAAGGHYTVEETSHGLLALLGDLHRGHQTGPGWRWVIDLTALFLTFISATGFGILLYLKKLRRPALLTLLAGSIVGLGATLWLA</sequence>
<feature type="transmembrane region" description="Helical" evidence="1">
    <location>
        <begin position="164"/>
        <end position="187"/>
    </location>
</feature>
<reference evidence="2" key="3">
    <citation type="submission" date="2024-09" db="EMBL/GenBank/DDBJ databases">
        <authorList>
            <person name="Sun Q."/>
            <person name="Mori K."/>
        </authorList>
    </citation>
    <scope>NUCLEOTIDE SEQUENCE</scope>
    <source>
        <strain evidence="2">NBRC 112440</strain>
    </source>
</reference>
<dbReference type="Proteomes" id="UP001596297">
    <property type="component" value="Unassembled WGS sequence"/>
</dbReference>
<evidence type="ECO:0000256" key="1">
    <source>
        <dbReference type="SAM" id="Phobius"/>
    </source>
</evidence>
<feature type="transmembrane region" description="Helical" evidence="1">
    <location>
        <begin position="194"/>
        <end position="212"/>
    </location>
</feature>
<reference evidence="4" key="2">
    <citation type="journal article" date="2019" name="Int. J. Syst. Evol. Microbiol.">
        <title>The Global Catalogue of Microorganisms (GCM) 10K type strain sequencing project: providing services to taxonomists for standard genome sequencing and annotation.</title>
        <authorList>
            <consortium name="The Broad Institute Genomics Platform"/>
            <consortium name="The Broad Institute Genome Sequencing Center for Infectious Disease"/>
            <person name="Wu L."/>
            <person name="Ma J."/>
        </authorList>
    </citation>
    <scope>NUCLEOTIDE SEQUENCE [LARGE SCALE GENOMIC DNA]</scope>
    <source>
        <strain evidence="4">CGMCC 1.15772</strain>
    </source>
</reference>
<dbReference type="EMBL" id="JBHSWD010000003">
    <property type="protein sequence ID" value="MFC6593039.1"/>
    <property type="molecule type" value="Genomic_DNA"/>
</dbReference>
<gene>
    <name evidence="2" type="ORF">ACFP81_13480</name>
    <name evidence="3" type="ORF">ACFP81_14180</name>
</gene>
<dbReference type="PANTHER" id="PTHR40115">
    <property type="entry name" value="INNER MEMBRANE PROTEIN WITH PEPSY TM HELIX"/>
    <property type="match status" value="1"/>
</dbReference>
<evidence type="ECO:0000313" key="4">
    <source>
        <dbReference type="Proteomes" id="UP001596297"/>
    </source>
</evidence>
<dbReference type="RefSeq" id="WP_380084020.1">
    <property type="nucleotide sequence ID" value="NZ_JBHSWD010000003.1"/>
</dbReference>
<dbReference type="InterPro" id="IPR032307">
    <property type="entry name" value="PepSY_TM-like_2"/>
</dbReference>
<keyword evidence="4" id="KW-1185">Reference proteome</keyword>
<dbReference type="Pfam" id="PF16357">
    <property type="entry name" value="PepSY_TM_like_2"/>
    <property type="match status" value="1"/>
</dbReference>
<accession>A0ABW1YJ57</accession>
<reference evidence="2" key="1">
    <citation type="journal article" date="2014" name="Int. J. Syst. Evol. Microbiol.">
        <title>Complete genome of a new Firmicutes species belonging to the dominant human colonic microbiota ('Ruminococcus bicirculans') reveals two chromosomes and a selective capacity to utilize plant glucans.</title>
        <authorList>
            <consortium name="NISC Comparative Sequencing Program"/>
            <person name="Wegmann U."/>
            <person name="Louis P."/>
            <person name="Goesmann A."/>
            <person name="Henrissat B."/>
            <person name="Duncan S.H."/>
            <person name="Flint H.J."/>
        </authorList>
    </citation>
    <scope>NUCLEOTIDE SEQUENCE</scope>
    <source>
        <strain evidence="2">NBRC 112440</strain>
    </source>
</reference>
<evidence type="ECO:0000313" key="3">
    <source>
        <dbReference type="EMBL" id="MFC6593039.1"/>
    </source>
</evidence>